<proteinExistence type="predicted"/>
<evidence type="ECO:0000256" key="2">
    <source>
        <dbReference type="ARBA" id="ARBA00023004"/>
    </source>
</evidence>
<dbReference type="GeneID" id="18933413"/>
<dbReference type="RefSeq" id="XP_007407989.1">
    <property type="nucleotide sequence ID" value="XM_007407927.1"/>
</dbReference>
<evidence type="ECO:0000256" key="1">
    <source>
        <dbReference type="ARBA" id="ARBA00022723"/>
    </source>
</evidence>
<dbReference type="EMBL" id="GL883099">
    <property type="protein sequence ID" value="EGG09015.1"/>
    <property type="molecule type" value="Genomic_DNA"/>
</dbReference>
<accession>F4RF20</accession>
<evidence type="ECO:0000313" key="5">
    <source>
        <dbReference type="Proteomes" id="UP000001072"/>
    </source>
</evidence>
<dbReference type="Pfam" id="PF02373">
    <property type="entry name" value="JmjC"/>
    <property type="match status" value="1"/>
</dbReference>
<evidence type="ECO:0000313" key="4">
    <source>
        <dbReference type="EMBL" id="EGG09015.1"/>
    </source>
</evidence>
<name>F4RF20_MELLP</name>
<dbReference type="GO" id="GO:0046872">
    <property type="term" value="F:metal ion binding"/>
    <property type="evidence" value="ECO:0007669"/>
    <property type="project" value="UniProtKB-KW"/>
</dbReference>
<dbReference type="STRING" id="747676.F4RF20"/>
<dbReference type="InterPro" id="IPR003347">
    <property type="entry name" value="JmjC_dom"/>
</dbReference>
<gene>
    <name evidence="4" type="ORF">MELLADRAFT_84251</name>
</gene>
<dbReference type="GO" id="GO:0034647">
    <property type="term" value="F:histone H3K4me/H3K4me2/H3K4me3 demethylase activity"/>
    <property type="evidence" value="ECO:0007669"/>
    <property type="project" value="TreeGrafter"/>
</dbReference>
<dbReference type="HOGENOM" id="CLU_2850187_0_0_1"/>
<dbReference type="GO" id="GO:0000785">
    <property type="term" value="C:chromatin"/>
    <property type="evidence" value="ECO:0007669"/>
    <property type="project" value="TreeGrafter"/>
</dbReference>
<dbReference type="VEuPathDB" id="FungiDB:MELLADRAFT_84251"/>
<dbReference type="AlphaFoldDB" id="F4RF20"/>
<dbReference type="GO" id="GO:0006355">
    <property type="term" value="P:regulation of DNA-templated transcription"/>
    <property type="evidence" value="ECO:0007669"/>
    <property type="project" value="TreeGrafter"/>
</dbReference>
<keyword evidence="5" id="KW-1185">Reference proteome</keyword>
<dbReference type="eggNOG" id="KOG1246">
    <property type="taxonomic scope" value="Eukaryota"/>
</dbReference>
<organism evidence="5">
    <name type="scientific">Melampsora larici-populina (strain 98AG31 / pathotype 3-4-7)</name>
    <name type="common">Poplar leaf rust fungus</name>
    <dbReference type="NCBI Taxonomy" id="747676"/>
    <lineage>
        <taxon>Eukaryota</taxon>
        <taxon>Fungi</taxon>
        <taxon>Dikarya</taxon>
        <taxon>Basidiomycota</taxon>
        <taxon>Pucciniomycotina</taxon>
        <taxon>Pucciniomycetes</taxon>
        <taxon>Pucciniales</taxon>
        <taxon>Melampsoraceae</taxon>
        <taxon>Melampsora</taxon>
    </lineage>
</organism>
<dbReference type="GO" id="GO:0005634">
    <property type="term" value="C:nucleus"/>
    <property type="evidence" value="ECO:0007669"/>
    <property type="project" value="TreeGrafter"/>
</dbReference>
<keyword evidence="2" id="KW-0408">Iron</keyword>
<dbReference type="OrthoDB" id="1678912at2759"/>
<dbReference type="PANTHER" id="PTHR10694:SF33">
    <property type="entry name" value="LYSINE-SPECIFIC DEMETHYLASE 5"/>
    <property type="match status" value="1"/>
</dbReference>
<keyword evidence="1" id="KW-0479">Metal-binding</keyword>
<dbReference type="PANTHER" id="PTHR10694">
    <property type="entry name" value="LYSINE-SPECIFIC DEMETHYLASE"/>
    <property type="match status" value="1"/>
</dbReference>
<dbReference type="SUPFAM" id="SSF51197">
    <property type="entry name" value="Clavaminate synthase-like"/>
    <property type="match status" value="1"/>
</dbReference>
<reference evidence="5" key="1">
    <citation type="journal article" date="2011" name="Proc. Natl. Acad. Sci. U.S.A.">
        <title>Obligate biotrophy features unraveled by the genomic analysis of rust fungi.</title>
        <authorList>
            <person name="Duplessis S."/>
            <person name="Cuomo C.A."/>
            <person name="Lin Y.-C."/>
            <person name="Aerts A."/>
            <person name="Tisserant E."/>
            <person name="Veneault-Fourrey C."/>
            <person name="Joly D.L."/>
            <person name="Hacquard S."/>
            <person name="Amselem J."/>
            <person name="Cantarel B.L."/>
            <person name="Chiu R."/>
            <person name="Coutinho P.M."/>
            <person name="Feau N."/>
            <person name="Field M."/>
            <person name="Frey P."/>
            <person name="Gelhaye E."/>
            <person name="Goldberg J."/>
            <person name="Grabherr M.G."/>
            <person name="Kodira C.D."/>
            <person name="Kohler A."/>
            <person name="Kuees U."/>
            <person name="Lindquist E.A."/>
            <person name="Lucas S.M."/>
            <person name="Mago R."/>
            <person name="Mauceli E."/>
            <person name="Morin E."/>
            <person name="Murat C."/>
            <person name="Pangilinan J.L."/>
            <person name="Park R."/>
            <person name="Pearson M."/>
            <person name="Quesneville H."/>
            <person name="Rouhier N."/>
            <person name="Sakthikumar S."/>
            <person name="Salamov A.A."/>
            <person name="Schmutz J."/>
            <person name="Selles B."/>
            <person name="Shapiro H."/>
            <person name="Tanguay P."/>
            <person name="Tuskan G.A."/>
            <person name="Henrissat B."/>
            <person name="Van de Peer Y."/>
            <person name="Rouze P."/>
            <person name="Ellis J.G."/>
            <person name="Dodds P.N."/>
            <person name="Schein J.E."/>
            <person name="Zhong S."/>
            <person name="Hamelin R.C."/>
            <person name="Grigoriev I.V."/>
            <person name="Szabo L.J."/>
            <person name="Martin F."/>
        </authorList>
    </citation>
    <scope>NUCLEOTIDE SEQUENCE [LARGE SCALE GENOMIC DNA]</scope>
    <source>
        <strain evidence="5">98AG31 / pathotype 3-4-7</strain>
    </source>
</reference>
<feature type="domain" description="JmjC" evidence="3">
    <location>
        <begin position="1"/>
        <end position="65"/>
    </location>
</feature>
<sequence length="65" mass="7713">MYQPLEDHYTLYVVNCHHWGYPKTWYGVPGKDDDKLEDTMKEEALELFEQQPDVMYQSITLMSPG</sequence>
<protein>
    <recommendedName>
        <fullName evidence="3">JmjC domain-containing protein</fullName>
    </recommendedName>
</protein>
<evidence type="ECO:0000259" key="3">
    <source>
        <dbReference type="PROSITE" id="PS51184"/>
    </source>
</evidence>
<dbReference type="PROSITE" id="PS51184">
    <property type="entry name" value="JMJC"/>
    <property type="match status" value="1"/>
</dbReference>
<dbReference type="Gene3D" id="2.60.120.650">
    <property type="entry name" value="Cupin"/>
    <property type="match status" value="1"/>
</dbReference>
<dbReference type="Proteomes" id="UP000001072">
    <property type="component" value="Unassembled WGS sequence"/>
</dbReference>
<dbReference type="InParanoid" id="F4RF20"/>
<dbReference type="KEGG" id="mlr:MELLADRAFT_84251"/>